<sequence length="74" mass="8178">MDDRVERQINKSPLGLCLTEHCLSLISLSAARQETTFDSASNSSANSHVSATQPPGPLGENWGKLQRHLLRRHI</sequence>
<protein>
    <submittedName>
        <fullName evidence="2">Uncharacterized protein</fullName>
    </submittedName>
</protein>
<feature type="region of interest" description="Disordered" evidence="1">
    <location>
        <begin position="36"/>
        <end position="62"/>
    </location>
</feature>
<dbReference type="AlphaFoldDB" id="A0A428UF95"/>
<reference evidence="2 3" key="1">
    <citation type="submission" date="2017-06" db="EMBL/GenBank/DDBJ databases">
        <title>Cmopartive genomic analysis of Ambrosia Fusariam Clade fungi.</title>
        <authorList>
            <person name="Stajich J.E."/>
            <person name="Carrillo J."/>
            <person name="Kijimoto T."/>
            <person name="Eskalen A."/>
            <person name="O'Donnell K."/>
            <person name="Kasson M."/>
        </authorList>
    </citation>
    <scope>NUCLEOTIDE SEQUENCE [LARGE SCALE GENOMIC DNA]</scope>
    <source>
        <strain evidence="2 3">NRRL 20438</strain>
    </source>
</reference>
<keyword evidence="3" id="KW-1185">Reference proteome</keyword>
<organism evidence="2 3">
    <name type="scientific">Fusarium ambrosium</name>
    <dbReference type="NCBI Taxonomy" id="131363"/>
    <lineage>
        <taxon>Eukaryota</taxon>
        <taxon>Fungi</taxon>
        <taxon>Dikarya</taxon>
        <taxon>Ascomycota</taxon>
        <taxon>Pezizomycotina</taxon>
        <taxon>Sordariomycetes</taxon>
        <taxon>Hypocreomycetidae</taxon>
        <taxon>Hypocreales</taxon>
        <taxon>Nectriaceae</taxon>
        <taxon>Fusarium</taxon>
        <taxon>Fusarium solani species complex</taxon>
    </lineage>
</organism>
<accession>A0A428UF95</accession>
<name>A0A428UF95_9HYPO</name>
<evidence type="ECO:0000256" key="1">
    <source>
        <dbReference type="SAM" id="MobiDB-lite"/>
    </source>
</evidence>
<dbReference type="EMBL" id="NIZV01000066">
    <property type="protein sequence ID" value="RSM12954.1"/>
    <property type="molecule type" value="Genomic_DNA"/>
</dbReference>
<gene>
    <name evidence="2" type="ORF">CDV31_006055</name>
</gene>
<evidence type="ECO:0000313" key="3">
    <source>
        <dbReference type="Proteomes" id="UP000288429"/>
    </source>
</evidence>
<dbReference type="Proteomes" id="UP000288429">
    <property type="component" value="Unassembled WGS sequence"/>
</dbReference>
<proteinExistence type="predicted"/>
<evidence type="ECO:0000313" key="2">
    <source>
        <dbReference type="EMBL" id="RSM12954.1"/>
    </source>
</evidence>
<comment type="caution">
    <text evidence="2">The sequence shown here is derived from an EMBL/GenBank/DDBJ whole genome shotgun (WGS) entry which is preliminary data.</text>
</comment>